<feature type="transmembrane region" description="Helical" evidence="1">
    <location>
        <begin position="62"/>
        <end position="83"/>
    </location>
</feature>
<evidence type="ECO:0000256" key="1">
    <source>
        <dbReference type="SAM" id="Phobius"/>
    </source>
</evidence>
<proteinExistence type="predicted"/>
<dbReference type="AlphaFoldDB" id="A0A0V0HJJ3"/>
<evidence type="ECO:0000313" key="2">
    <source>
        <dbReference type="EMBL" id="JAP20404.1"/>
    </source>
</evidence>
<accession>A0A0V0HJJ3</accession>
<name>A0A0V0HJJ3_SOLCH</name>
<dbReference type="PANTHER" id="PTHR37710:SF1">
    <property type="entry name" value="TRANSMEMBRANE PROTEIN"/>
    <property type="match status" value="1"/>
</dbReference>
<reference evidence="2" key="1">
    <citation type="submission" date="2015-12" db="EMBL/GenBank/DDBJ databases">
        <title>Gene expression during late stages of embryo sac development: a critical building block for successful pollen-pistil interactions.</title>
        <authorList>
            <person name="Liu Y."/>
            <person name="Joly V."/>
            <person name="Sabar M."/>
            <person name="Matton D.P."/>
        </authorList>
    </citation>
    <scope>NUCLEOTIDE SEQUENCE</scope>
</reference>
<dbReference type="PANTHER" id="PTHR37710">
    <property type="entry name" value="TRANSMEMBRANE PROTEIN"/>
    <property type="match status" value="1"/>
</dbReference>
<dbReference type="EMBL" id="GEDG01018890">
    <property type="protein sequence ID" value="JAP20404.1"/>
    <property type="molecule type" value="Transcribed_RNA"/>
</dbReference>
<feature type="transmembrane region" description="Helical" evidence="1">
    <location>
        <begin position="138"/>
        <end position="158"/>
    </location>
</feature>
<protein>
    <submittedName>
        <fullName evidence="2">Putative ovule protein</fullName>
    </submittedName>
</protein>
<keyword evidence="1" id="KW-1133">Transmembrane helix</keyword>
<organism evidence="2">
    <name type="scientific">Solanum chacoense</name>
    <name type="common">Chaco potato</name>
    <dbReference type="NCBI Taxonomy" id="4108"/>
    <lineage>
        <taxon>Eukaryota</taxon>
        <taxon>Viridiplantae</taxon>
        <taxon>Streptophyta</taxon>
        <taxon>Embryophyta</taxon>
        <taxon>Tracheophyta</taxon>
        <taxon>Spermatophyta</taxon>
        <taxon>Magnoliopsida</taxon>
        <taxon>eudicotyledons</taxon>
        <taxon>Gunneridae</taxon>
        <taxon>Pentapetalae</taxon>
        <taxon>asterids</taxon>
        <taxon>lamiids</taxon>
        <taxon>Solanales</taxon>
        <taxon>Solanaceae</taxon>
        <taxon>Solanoideae</taxon>
        <taxon>Solaneae</taxon>
        <taxon>Solanum</taxon>
    </lineage>
</organism>
<keyword evidence="1" id="KW-0472">Membrane</keyword>
<keyword evidence="1" id="KW-0812">Transmembrane</keyword>
<sequence length="266" mass="30436">MFKCRATFTSKGSNLASKKTPRRHLLYTCVASIFAIIHIACRKTEDCNGPIGSIIKKIWIGMSYIIPILYTMQFQWLSILSFIDKCILSSEIVIEKLFPPSSRLFDKIDKLAYVVENLPEKFDDMMEKLPMIIHQVPFLDWALVHLIAWLNFWISCLTRWGSKNAREKEIRIDVNQESTIKDFTLNSDASKDQIMLSNEKSEIEEAISPASSSTCDPFEDTVSSPIYGSPIGIGTSNKDNHFGKCSYKDMLEKRTEEMKEEKGRIV</sequence>